<dbReference type="EMBL" id="JACBZY010000001">
    <property type="protein sequence ID" value="NYG99643.1"/>
    <property type="molecule type" value="Genomic_DNA"/>
</dbReference>
<dbReference type="GO" id="GO:0004733">
    <property type="term" value="F:pyridoxamine phosphate oxidase activity"/>
    <property type="evidence" value="ECO:0007669"/>
    <property type="project" value="UniProtKB-EC"/>
</dbReference>
<proteinExistence type="inferred from homology"/>
<organism evidence="8 9">
    <name type="scientific">Schumannella luteola</name>
    <dbReference type="NCBI Taxonomy" id="472059"/>
    <lineage>
        <taxon>Bacteria</taxon>
        <taxon>Bacillati</taxon>
        <taxon>Actinomycetota</taxon>
        <taxon>Actinomycetes</taxon>
        <taxon>Micrococcales</taxon>
        <taxon>Microbacteriaceae</taxon>
        <taxon>Schumannella</taxon>
    </lineage>
</organism>
<feature type="binding site" evidence="5">
    <location>
        <position position="118"/>
    </location>
    <ligand>
        <name>FMN</name>
        <dbReference type="ChEBI" id="CHEBI:58210"/>
    </ligand>
</feature>
<dbReference type="InterPro" id="IPR019576">
    <property type="entry name" value="Pyridoxamine_oxidase_dimer_C"/>
</dbReference>
<evidence type="ECO:0000256" key="3">
    <source>
        <dbReference type="ARBA" id="ARBA00022643"/>
    </source>
</evidence>
<feature type="binding site" evidence="5">
    <location>
        <position position="96"/>
    </location>
    <ligand>
        <name>FMN</name>
        <dbReference type="ChEBI" id="CHEBI:58210"/>
    </ligand>
</feature>
<keyword evidence="9" id="KW-1185">Reference proteome</keyword>
<comment type="caution">
    <text evidence="8">The sequence shown here is derived from an EMBL/GenBank/DDBJ whole genome shotgun (WGS) entry which is preliminary data.</text>
</comment>
<dbReference type="InterPro" id="IPR011576">
    <property type="entry name" value="Pyridox_Oxase_N"/>
</dbReference>
<keyword evidence="3 5" id="KW-0288">FMN</keyword>
<comment type="similarity">
    <text evidence="1">Belongs to the pyridoxamine 5'-phosphate oxidase family.</text>
</comment>
<evidence type="ECO:0000256" key="2">
    <source>
        <dbReference type="ARBA" id="ARBA00022630"/>
    </source>
</evidence>
<keyword evidence="2" id="KW-0285">Flavoprotein</keyword>
<evidence type="ECO:0000259" key="7">
    <source>
        <dbReference type="Pfam" id="PF10590"/>
    </source>
</evidence>
<gene>
    <name evidence="8" type="ORF">BJ979_002269</name>
</gene>
<dbReference type="RefSeq" id="WP_179567950.1">
    <property type="nucleotide sequence ID" value="NZ_JACBZY010000001.1"/>
</dbReference>
<feature type="binding site" evidence="5">
    <location>
        <begin position="153"/>
        <end position="154"/>
    </location>
    <ligand>
        <name>FMN</name>
        <dbReference type="ChEBI" id="CHEBI:58210"/>
    </ligand>
</feature>
<dbReference type="InterPro" id="IPR012349">
    <property type="entry name" value="Split_barrel_FMN-bd"/>
</dbReference>
<dbReference type="SUPFAM" id="SSF50475">
    <property type="entry name" value="FMN-binding split barrel"/>
    <property type="match status" value="1"/>
</dbReference>
<dbReference type="PANTHER" id="PTHR10851:SF0">
    <property type="entry name" value="PYRIDOXINE-5'-PHOSPHATE OXIDASE"/>
    <property type="match status" value="1"/>
</dbReference>
<dbReference type="Gene3D" id="2.30.110.10">
    <property type="entry name" value="Electron Transport, Fmn-binding Protein, Chain A"/>
    <property type="match status" value="1"/>
</dbReference>
<evidence type="ECO:0000259" key="6">
    <source>
        <dbReference type="Pfam" id="PF01243"/>
    </source>
</evidence>
<evidence type="ECO:0000256" key="1">
    <source>
        <dbReference type="ARBA" id="ARBA00007301"/>
    </source>
</evidence>
<dbReference type="PIRSF" id="PIRSF000190">
    <property type="entry name" value="Pyd_amn-ph_oxd"/>
    <property type="match status" value="1"/>
</dbReference>
<dbReference type="GO" id="GO:0008615">
    <property type="term" value="P:pyridoxine biosynthetic process"/>
    <property type="evidence" value="ECO:0007669"/>
    <property type="project" value="InterPro"/>
</dbReference>
<dbReference type="GO" id="GO:0010181">
    <property type="term" value="F:FMN binding"/>
    <property type="evidence" value="ECO:0007669"/>
    <property type="project" value="InterPro"/>
</dbReference>
<dbReference type="AlphaFoldDB" id="A0A852YAT9"/>
<evidence type="ECO:0000313" key="9">
    <source>
        <dbReference type="Proteomes" id="UP000553888"/>
    </source>
</evidence>
<reference evidence="8 9" key="1">
    <citation type="submission" date="2020-07" db="EMBL/GenBank/DDBJ databases">
        <title>Sequencing the genomes of 1000 actinobacteria strains.</title>
        <authorList>
            <person name="Klenk H.-P."/>
        </authorList>
    </citation>
    <scope>NUCLEOTIDE SEQUENCE [LARGE SCALE GENOMIC DNA]</scope>
    <source>
        <strain evidence="8 9">DSM 23141</strain>
    </source>
</reference>
<comment type="cofactor">
    <cofactor evidence="5">
        <name>FMN</name>
        <dbReference type="ChEBI" id="CHEBI:58210"/>
    </cofactor>
    <text evidence="5">Binds 1 FMN per subunit.</text>
</comment>
<dbReference type="Pfam" id="PF01243">
    <property type="entry name" value="PNPOx_N"/>
    <property type="match status" value="1"/>
</dbReference>
<accession>A0A852YAT9</accession>
<feature type="domain" description="Pyridoxine 5'-phosphate oxidase dimerisation C-terminal" evidence="7">
    <location>
        <begin position="185"/>
        <end position="226"/>
    </location>
</feature>
<feature type="domain" description="Pyridoxamine 5'-phosphate oxidase N-terminal" evidence="6">
    <location>
        <begin position="46"/>
        <end position="148"/>
    </location>
</feature>
<evidence type="ECO:0000256" key="4">
    <source>
        <dbReference type="ARBA" id="ARBA00023002"/>
    </source>
</evidence>
<protein>
    <submittedName>
        <fullName evidence="8">Pyridoxamine 5'-phosphate oxidase</fullName>
        <ecNumber evidence="8">1.4.3.5</ecNumber>
    </submittedName>
</protein>
<dbReference type="EC" id="1.4.3.5" evidence="8"/>
<feature type="binding site" evidence="5">
    <location>
        <position position="198"/>
    </location>
    <ligand>
        <name>FMN</name>
        <dbReference type="ChEBI" id="CHEBI:58210"/>
    </ligand>
</feature>
<dbReference type="Proteomes" id="UP000553888">
    <property type="component" value="Unassembled WGS sequence"/>
</dbReference>
<keyword evidence="4 8" id="KW-0560">Oxidoreductase</keyword>
<dbReference type="NCBIfam" id="NF004231">
    <property type="entry name" value="PRK05679.1"/>
    <property type="match status" value="1"/>
</dbReference>
<feature type="binding site" evidence="5">
    <location>
        <begin position="74"/>
        <end position="79"/>
    </location>
    <ligand>
        <name>FMN</name>
        <dbReference type="ChEBI" id="CHEBI:58210"/>
    </ligand>
</feature>
<dbReference type="PANTHER" id="PTHR10851">
    <property type="entry name" value="PYRIDOXINE-5-PHOSPHATE OXIDASE"/>
    <property type="match status" value="1"/>
</dbReference>
<evidence type="ECO:0000313" key="8">
    <source>
        <dbReference type="EMBL" id="NYG99643.1"/>
    </source>
</evidence>
<dbReference type="Pfam" id="PF10590">
    <property type="entry name" value="PNP_phzG_C"/>
    <property type="match status" value="1"/>
</dbReference>
<feature type="binding site" evidence="5">
    <location>
        <position position="208"/>
    </location>
    <ligand>
        <name>FMN</name>
        <dbReference type="ChEBI" id="CHEBI:58210"/>
    </ligand>
</feature>
<name>A0A852YAT9_9MICO</name>
<dbReference type="InterPro" id="IPR000659">
    <property type="entry name" value="Pyridox_Oxase"/>
</dbReference>
<evidence type="ECO:0000256" key="5">
    <source>
        <dbReference type="PIRSR" id="PIRSR000190-2"/>
    </source>
</evidence>
<sequence>MTEDAILGRDDWRSRLRALPVLTGDLRGLSAGELPPHPLTLLERWLDEAIVAGVAQPHVAALATAGADGAVGNRMLIVKDLTAQGVWFSSSSTSPKGADLAADPRAALTLYWRESGRQVRVTGTVSIPSADVSAHDFRERSVVARREMLVDRQSAPRVDEAEATALLEAAQRRLDADPETVAPAWSAYLLAPERIEFWAAATGRAHDRFSATPDAGGGTWRWQRLWT</sequence>